<evidence type="ECO:0000256" key="2">
    <source>
        <dbReference type="ARBA" id="ARBA00023157"/>
    </source>
</evidence>
<evidence type="ECO:0000259" key="8">
    <source>
        <dbReference type="PROSITE" id="PS51041"/>
    </source>
</evidence>
<comment type="caution">
    <text evidence="9">The sequence shown here is derived from an EMBL/GenBank/DDBJ whole genome shotgun (WGS) entry which is preliminary data.</text>
</comment>
<keyword evidence="5" id="KW-0812">Transmembrane</keyword>
<evidence type="ECO:0000256" key="3">
    <source>
        <dbReference type="PROSITE-ProRule" id="PRU00076"/>
    </source>
</evidence>
<dbReference type="Pfam" id="PF07546">
    <property type="entry name" value="EMI"/>
    <property type="match status" value="1"/>
</dbReference>
<evidence type="ECO:0000256" key="4">
    <source>
        <dbReference type="SAM" id="MobiDB-lite"/>
    </source>
</evidence>
<dbReference type="SMART" id="SM00180">
    <property type="entry name" value="EGF_Lam"/>
    <property type="match status" value="4"/>
</dbReference>
<feature type="domain" description="EGF-like" evidence="7">
    <location>
        <begin position="234"/>
        <end position="269"/>
    </location>
</feature>
<dbReference type="Pfam" id="PF00053">
    <property type="entry name" value="EGF_laminin"/>
    <property type="match status" value="2"/>
</dbReference>
<proteinExistence type="predicted"/>
<accession>A0A8J6KN42</accession>
<evidence type="ECO:0000313" key="9">
    <source>
        <dbReference type="EMBL" id="KAH0505926.1"/>
    </source>
</evidence>
<keyword evidence="9" id="KW-0675">Receptor</keyword>
<evidence type="ECO:0000313" key="10">
    <source>
        <dbReference type="Proteomes" id="UP000710432"/>
    </source>
</evidence>
<feature type="domain" description="EGF-like" evidence="7">
    <location>
        <begin position="366"/>
        <end position="401"/>
    </location>
</feature>
<keyword evidence="5" id="KW-1133">Transmembrane helix</keyword>
<feature type="signal peptide" evidence="6">
    <location>
        <begin position="1"/>
        <end position="19"/>
    </location>
</feature>
<evidence type="ECO:0000256" key="1">
    <source>
        <dbReference type="ARBA" id="ARBA00022729"/>
    </source>
</evidence>
<dbReference type="CDD" id="cd00055">
    <property type="entry name" value="EGF_Lam"/>
    <property type="match status" value="3"/>
</dbReference>
<keyword evidence="5" id="KW-0472">Membrane</keyword>
<feature type="domain" description="EMI" evidence="8">
    <location>
        <begin position="24"/>
        <end position="102"/>
    </location>
</feature>
<evidence type="ECO:0000256" key="5">
    <source>
        <dbReference type="SAM" id="Phobius"/>
    </source>
</evidence>
<dbReference type="Proteomes" id="UP000710432">
    <property type="component" value="Unassembled WGS sequence"/>
</dbReference>
<dbReference type="GO" id="GO:0016020">
    <property type="term" value="C:membrane"/>
    <property type="evidence" value="ECO:0007669"/>
    <property type="project" value="TreeGrafter"/>
</dbReference>
<dbReference type="PROSITE" id="PS50026">
    <property type="entry name" value="EGF_3"/>
    <property type="match status" value="2"/>
</dbReference>
<keyword evidence="2 3" id="KW-1015">Disulfide bond</keyword>
<feature type="disulfide bond" evidence="3">
    <location>
        <begin position="259"/>
        <end position="268"/>
    </location>
</feature>
<dbReference type="Gene3D" id="2.170.300.10">
    <property type="entry name" value="Tie2 ligand-binding domain superfamily"/>
    <property type="match status" value="2"/>
</dbReference>
<feature type="region of interest" description="Disordered" evidence="4">
    <location>
        <begin position="810"/>
        <end position="920"/>
    </location>
</feature>
<reference evidence="9" key="1">
    <citation type="submission" date="2020-03" db="EMBL/GenBank/DDBJ databases">
        <title>Studies in the Genomics of Life Span.</title>
        <authorList>
            <person name="Glass D."/>
        </authorList>
    </citation>
    <scope>NUCLEOTIDE SEQUENCE</scope>
    <source>
        <strain evidence="9">LTLLF</strain>
        <tissue evidence="9">Muscle</tissue>
    </source>
</reference>
<evidence type="ECO:0000259" key="7">
    <source>
        <dbReference type="PROSITE" id="PS50026"/>
    </source>
</evidence>
<dbReference type="PANTHER" id="PTHR24052:SF12">
    <property type="entry name" value="PLATELET ENDOTHELIAL AGGREGATION RECEPTOR 1"/>
    <property type="match status" value="1"/>
</dbReference>
<dbReference type="PROSITE" id="PS01186">
    <property type="entry name" value="EGF_2"/>
    <property type="match status" value="1"/>
</dbReference>
<gene>
    <name evidence="9" type="ORF">LTLLF_175600</name>
</gene>
<dbReference type="PANTHER" id="PTHR24052">
    <property type="entry name" value="DELTA-RELATED"/>
    <property type="match status" value="1"/>
</dbReference>
<sequence length="920" mass="98002">MRPLLRLLLLAFGLGLTRPLNSNDPNVCTFWESFTTTTKESHLRPFSLLPAESCDRPWEDPHTCPQPTVVYRTVYRQVVKTDSRPRLQCCWGHYESSGACVRASVHQAGGVTTVPVSVPQGCGDHGVTSPAIVATVVPVNPRVEHASAPLAYSPPTAFSLALLATMVLPASSVAIAMGLPVMPRMEPASAPQGEQDPGHCWLLLPQNQSLPKWRCFPGSPRLLQLSTGLDEGFHGPNCTHECRCHNGGLCDRFTGQCHCAPGYIGDRCHEECPVGRFGQDCAETCDCAPGARCFPANGACLCEHGFTGDRCTERLCPDGLYGLSCQEPCTCDPEHSLSCHPMHGECACQPGWAGLHCNESCPQDTHGPGCQEHCLCLHGGVCLADSGLCRCAPGYTGPHCANLCPPDTYGINCSSHCSCENAITCSPIDGTCICKEGNGLGSLGTAGVEVGSVVTALCPVLLAPGASVVIPVVSVPMRESAVPRLELVLVLLGGMELIASFPARKGSSVTGVPVSVTVTILMAVTLFMDTADVRLAGWHVPQASGDSNAPNPVSVIMVEPATPRMGAVPALQAGLDPTAWKAALQEYLVSTAPSSASVALERGATQRLGPVSVPQDTVVHPAGLESSTIMPTSPVTHNSLGAVIGIAVLGTLVVALVALFIGYRHWQKGKEHEHLAVAYRSGRLDGSDYIMPDVSPSYSHYYSNPSYHTLSQCSPNPPPPNKVPGSQLFASSQASERAGRTHGRDNHATLPADWQHRREPRDRGSGHLDRSYSCSYSHRNGPGLFCPKGPTSEEGLGASVMSLSSENPYATIRDLPGLPGEPRESSYVEMKGPPSASPPRQPLHLQDRQQRQQQPQRDSGTYEQPSLLSHNEESVGSMPPLPPGLPPGHYDSPKNSHIPGHYDLPPVRHPPSPPPRRQDR</sequence>
<keyword evidence="1 6" id="KW-0732">Signal</keyword>
<protein>
    <submittedName>
        <fullName evidence="9">Platelet endothelial aggregation receptor 1</fullName>
    </submittedName>
</protein>
<organism evidence="9 10">
    <name type="scientific">Microtus ochrogaster</name>
    <name type="common">Prairie vole</name>
    <dbReference type="NCBI Taxonomy" id="79684"/>
    <lineage>
        <taxon>Eukaryota</taxon>
        <taxon>Metazoa</taxon>
        <taxon>Chordata</taxon>
        <taxon>Craniata</taxon>
        <taxon>Vertebrata</taxon>
        <taxon>Euteleostomi</taxon>
        <taxon>Mammalia</taxon>
        <taxon>Eutheria</taxon>
        <taxon>Euarchontoglires</taxon>
        <taxon>Glires</taxon>
        <taxon>Rodentia</taxon>
        <taxon>Myomorpha</taxon>
        <taxon>Muroidea</taxon>
        <taxon>Cricetidae</taxon>
        <taxon>Arvicolinae</taxon>
        <taxon>Microtus</taxon>
    </lineage>
</organism>
<dbReference type="InterPro" id="IPR052485">
    <property type="entry name" value="MEGF_diff_regulators"/>
</dbReference>
<dbReference type="PRINTS" id="PR00011">
    <property type="entry name" value="EGFLAMININ"/>
</dbReference>
<dbReference type="InterPro" id="IPR000742">
    <property type="entry name" value="EGF"/>
</dbReference>
<feature type="compositionally biased region" description="Pro residues" evidence="4">
    <location>
        <begin position="907"/>
        <end position="920"/>
    </location>
</feature>
<feature type="chain" id="PRO_5035236620" evidence="6">
    <location>
        <begin position="20"/>
        <end position="920"/>
    </location>
</feature>
<feature type="compositionally biased region" description="Basic and acidic residues" evidence="4">
    <location>
        <begin position="737"/>
        <end position="747"/>
    </location>
</feature>
<dbReference type="AlphaFoldDB" id="A0A8J6KN42"/>
<keyword evidence="3" id="KW-0245">EGF-like domain</keyword>
<dbReference type="SMART" id="SM00181">
    <property type="entry name" value="EGF"/>
    <property type="match status" value="4"/>
</dbReference>
<feature type="region of interest" description="Disordered" evidence="4">
    <location>
        <begin position="708"/>
        <end position="769"/>
    </location>
</feature>
<comment type="caution">
    <text evidence="3">Lacks conserved residue(s) required for the propagation of feature annotation.</text>
</comment>
<dbReference type="FunFam" id="2.170.300.10:FF:000019">
    <property type="entry name" value="Platelet endothelial aggregation receptor 1"/>
    <property type="match status" value="1"/>
</dbReference>
<dbReference type="PROSITE" id="PS00022">
    <property type="entry name" value="EGF_1"/>
    <property type="match status" value="3"/>
</dbReference>
<name>A0A8J6KN42_MICOH</name>
<feature type="transmembrane region" description="Helical" evidence="5">
    <location>
        <begin position="640"/>
        <end position="663"/>
    </location>
</feature>
<feature type="compositionally biased region" description="Polar residues" evidence="4">
    <location>
        <begin position="859"/>
        <end position="869"/>
    </location>
</feature>
<dbReference type="PROSITE" id="PS51041">
    <property type="entry name" value="EMI"/>
    <property type="match status" value="1"/>
</dbReference>
<dbReference type="EMBL" id="JAATJU010024340">
    <property type="protein sequence ID" value="KAH0505926.1"/>
    <property type="molecule type" value="Genomic_DNA"/>
</dbReference>
<dbReference type="InterPro" id="IPR011489">
    <property type="entry name" value="EMI_domain"/>
</dbReference>
<feature type="disulfide bond" evidence="3">
    <location>
        <begin position="391"/>
        <end position="400"/>
    </location>
</feature>
<evidence type="ECO:0000256" key="6">
    <source>
        <dbReference type="SAM" id="SignalP"/>
    </source>
</evidence>
<feature type="compositionally biased region" description="Basic and acidic residues" evidence="4">
    <location>
        <begin position="754"/>
        <end position="769"/>
    </location>
</feature>
<dbReference type="InterPro" id="IPR002049">
    <property type="entry name" value="LE_dom"/>
</dbReference>